<dbReference type="AlphaFoldDB" id="A0A0D2E0R7"/>
<protein>
    <submittedName>
        <fullName evidence="2">Uncharacterized protein</fullName>
    </submittedName>
</protein>
<proteinExistence type="predicted"/>
<evidence type="ECO:0000313" key="2">
    <source>
        <dbReference type="EMBL" id="KIW83646.1"/>
    </source>
</evidence>
<keyword evidence="3" id="KW-1185">Reference proteome</keyword>
<dbReference type="HOGENOM" id="CLU_2210091_0_0_1"/>
<dbReference type="GeneID" id="25302382"/>
<name>A0A0D2E0R7_9EURO</name>
<feature type="region of interest" description="Disordered" evidence="1">
    <location>
        <begin position="41"/>
        <end position="62"/>
    </location>
</feature>
<evidence type="ECO:0000256" key="1">
    <source>
        <dbReference type="SAM" id="MobiDB-lite"/>
    </source>
</evidence>
<dbReference type="EMBL" id="KN846970">
    <property type="protein sequence ID" value="KIW83646.1"/>
    <property type="molecule type" value="Genomic_DNA"/>
</dbReference>
<feature type="compositionally biased region" description="Low complexity" evidence="1">
    <location>
        <begin position="53"/>
        <end position="62"/>
    </location>
</feature>
<dbReference type="RefSeq" id="XP_013287454.1">
    <property type="nucleotide sequence ID" value="XM_013432000.1"/>
</dbReference>
<dbReference type="VEuPathDB" id="FungiDB:Z517_02892"/>
<dbReference type="Proteomes" id="UP000053029">
    <property type="component" value="Unassembled WGS sequence"/>
</dbReference>
<organism evidence="2 3">
    <name type="scientific">Fonsecaea pedrosoi CBS 271.37</name>
    <dbReference type="NCBI Taxonomy" id="1442368"/>
    <lineage>
        <taxon>Eukaryota</taxon>
        <taxon>Fungi</taxon>
        <taxon>Dikarya</taxon>
        <taxon>Ascomycota</taxon>
        <taxon>Pezizomycotina</taxon>
        <taxon>Eurotiomycetes</taxon>
        <taxon>Chaetothyriomycetidae</taxon>
        <taxon>Chaetothyriales</taxon>
        <taxon>Herpotrichiellaceae</taxon>
        <taxon>Fonsecaea</taxon>
    </lineage>
</organism>
<reference evidence="2 3" key="1">
    <citation type="submission" date="2015-01" db="EMBL/GenBank/DDBJ databases">
        <title>The Genome Sequence of Fonsecaea pedrosoi CBS 271.37.</title>
        <authorList>
            <consortium name="The Broad Institute Genomics Platform"/>
            <person name="Cuomo C."/>
            <person name="de Hoog S."/>
            <person name="Gorbushina A."/>
            <person name="Stielow B."/>
            <person name="Teixiera M."/>
            <person name="Abouelleil A."/>
            <person name="Chapman S.B."/>
            <person name="Priest M."/>
            <person name="Young S.K."/>
            <person name="Wortman J."/>
            <person name="Nusbaum C."/>
            <person name="Birren B."/>
        </authorList>
    </citation>
    <scope>NUCLEOTIDE SEQUENCE [LARGE SCALE GENOMIC DNA]</scope>
    <source>
        <strain evidence="2 3">CBS 271.37</strain>
    </source>
</reference>
<accession>A0A0D2E0R7</accession>
<sequence length="107" mass="12147">MAFQADPERESMFNTHLHRRNLSSRLPWILCERITPKMTNHRASRPNILRRQSSTWPTSTSSHPNLDRFAQFAVIEGFGFMAEPLELSTGTSVAARSSTIGRTPNSF</sequence>
<gene>
    <name evidence="2" type="ORF">Z517_02892</name>
</gene>
<evidence type="ECO:0000313" key="3">
    <source>
        <dbReference type="Proteomes" id="UP000053029"/>
    </source>
</evidence>